<evidence type="ECO:0008006" key="3">
    <source>
        <dbReference type="Google" id="ProtNLM"/>
    </source>
</evidence>
<dbReference type="STRING" id="1122133.SAMN02745157_3311"/>
<gene>
    <name evidence="1" type="ORF">SAMN02745157_3311</name>
</gene>
<dbReference type="RefSeq" id="WP_073054809.1">
    <property type="nucleotide sequence ID" value="NZ_FQUP01000003.1"/>
</dbReference>
<dbReference type="EMBL" id="FQUP01000003">
    <property type="protein sequence ID" value="SHF99818.1"/>
    <property type="molecule type" value="Genomic_DNA"/>
</dbReference>
<accession>A0A1M5G7Z5</accession>
<protein>
    <recommendedName>
        <fullName evidence="3">Phage tail protein (Tail_P2_I)</fullName>
    </recommendedName>
</protein>
<dbReference type="OrthoDB" id="626916at2"/>
<name>A0A1M5G7Z5_9HYPH</name>
<keyword evidence="2" id="KW-1185">Reference proteome</keyword>
<dbReference type="Proteomes" id="UP000184485">
    <property type="component" value="Unassembled WGS sequence"/>
</dbReference>
<reference evidence="1 2" key="1">
    <citation type="submission" date="2016-11" db="EMBL/GenBank/DDBJ databases">
        <authorList>
            <person name="Jaros S."/>
            <person name="Januszkiewicz K."/>
            <person name="Wedrychowicz H."/>
        </authorList>
    </citation>
    <scope>NUCLEOTIDE SEQUENCE [LARGE SCALE GENOMIC DNA]</scope>
    <source>
        <strain evidence="1 2">DSM 19436</strain>
    </source>
</reference>
<evidence type="ECO:0000313" key="2">
    <source>
        <dbReference type="Proteomes" id="UP000184485"/>
    </source>
</evidence>
<proteinExistence type="predicted"/>
<sequence>MSAYSTALRDKLFSLLPAYLQELDGPDRRNPGDPPGPLQALLSIIEGQADALDADILQLYNDAFVETCEPWVIPYIGDLVGTTPLFDESRVRGGDSAGELFGNLNGPSFRPQIGLGNRADVAKTIYYRRRKGTVPMLEEMARDVTGWPAHAVEFFQRLQWTQRIKNHIRPQAIQCPDLRSLARLDRLDGAFDETCRTIDVRPIGEIEGWYGIRKIGFFLWRLIAQKFEAVDACRQGAAGDFRWRFSPLGQDAPLFSARRREDEETGLSQRRHVPQALSRPDFHEDMRRALLQPVIPDFSEYYGLFDPFAGMVLAEDRAMMIFINGAPVPISRIRCRNLEAWGQPAGNQVAIDVMTGRIALGPIAAAAAAAGGVRVWFHHGFPGNLGGGAYRRRPWLIKPPAGALILHVDGSGDPGTFSTIAAALAQWVATGRPDCIVRVHDNRTYSDAIAIEPADGRFIAIEAADGSRPHLRLPGPLAITGDHDTATVTLGGLLIEGRVTINGSLGRLRLIHTTLVPGQSIAAPDPVLPPGPPPPVQASVTAAATRADGSPANTELRLEAAFSIMGRLRLPEHSELIALLDCAVDGLGGIAIAGVPANSSGPSCRIERSTIRGAVQVREIDLATDSIFDGRITVLRQQIGCLRFSYVMPGSTTPRRYRCQPDLAFKRASEIAGPMTPAESAVLRQETEMRVRPEYTSEAFGQPAWLQLHRKVATEIATGSEDGADMGVWCHLKQPQRLANLKLRLDEYLPFGLEAGFIRVT</sequence>
<evidence type="ECO:0000313" key="1">
    <source>
        <dbReference type="EMBL" id="SHF99818.1"/>
    </source>
</evidence>
<organism evidence="1 2">
    <name type="scientific">Kaistia soli DSM 19436</name>
    <dbReference type="NCBI Taxonomy" id="1122133"/>
    <lineage>
        <taxon>Bacteria</taxon>
        <taxon>Pseudomonadati</taxon>
        <taxon>Pseudomonadota</taxon>
        <taxon>Alphaproteobacteria</taxon>
        <taxon>Hyphomicrobiales</taxon>
        <taxon>Kaistiaceae</taxon>
        <taxon>Kaistia</taxon>
    </lineage>
</organism>
<dbReference type="AlphaFoldDB" id="A0A1M5G7Z5"/>